<gene>
    <name evidence="7" type="ORF">RND81_04G190400</name>
</gene>
<dbReference type="PROSITE" id="PS51767">
    <property type="entry name" value="PEPTIDASE_A1"/>
    <property type="match status" value="1"/>
</dbReference>
<dbReference type="Gene3D" id="2.40.70.10">
    <property type="entry name" value="Acid Proteases"/>
    <property type="match status" value="2"/>
</dbReference>
<dbReference type="Proteomes" id="UP001443914">
    <property type="component" value="Unassembled WGS sequence"/>
</dbReference>
<evidence type="ECO:0000256" key="2">
    <source>
        <dbReference type="ARBA" id="ARBA00022670"/>
    </source>
</evidence>
<organism evidence="7 8">
    <name type="scientific">Saponaria officinalis</name>
    <name type="common">Common soapwort</name>
    <name type="synonym">Lychnis saponaria</name>
    <dbReference type="NCBI Taxonomy" id="3572"/>
    <lineage>
        <taxon>Eukaryota</taxon>
        <taxon>Viridiplantae</taxon>
        <taxon>Streptophyta</taxon>
        <taxon>Embryophyta</taxon>
        <taxon>Tracheophyta</taxon>
        <taxon>Spermatophyta</taxon>
        <taxon>Magnoliopsida</taxon>
        <taxon>eudicotyledons</taxon>
        <taxon>Gunneridae</taxon>
        <taxon>Pentapetalae</taxon>
        <taxon>Caryophyllales</taxon>
        <taxon>Caryophyllaceae</taxon>
        <taxon>Caryophylleae</taxon>
        <taxon>Saponaria</taxon>
    </lineage>
</organism>
<dbReference type="AlphaFoldDB" id="A0AAW1LQS0"/>
<comment type="caution">
    <text evidence="7">The sequence shown here is derived from an EMBL/GenBank/DDBJ whole genome shotgun (WGS) entry which is preliminary data.</text>
</comment>
<accession>A0AAW1LQS0</accession>
<comment type="similarity">
    <text evidence="1">Belongs to the peptidase A1 family.</text>
</comment>
<keyword evidence="2" id="KW-0645">Protease</keyword>
<evidence type="ECO:0000313" key="7">
    <source>
        <dbReference type="EMBL" id="KAK9735201.1"/>
    </source>
</evidence>
<dbReference type="GO" id="GO:0006508">
    <property type="term" value="P:proteolysis"/>
    <property type="evidence" value="ECO:0007669"/>
    <property type="project" value="UniProtKB-KW"/>
</dbReference>
<keyword evidence="4" id="KW-0378">Hydrolase</keyword>
<evidence type="ECO:0000256" key="3">
    <source>
        <dbReference type="ARBA" id="ARBA00022750"/>
    </source>
</evidence>
<proteinExistence type="inferred from homology"/>
<evidence type="ECO:0000313" key="8">
    <source>
        <dbReference type="Proteomes" id="UP001443914"/>
    </source>
</evidence>
<evidence type="ECO:0000256" key="4">
    <source>
        <dbReference type="ARBA" id="ARBA00022801"/>
    </source>
</evidence>
<dbReference type="PANTHER" id="PTHR47967:SF128">
    <property type="entry name" value="ASPARTIC PROTEINASE CDR1-LIKE"/>
    <property type="match status" value="1"/>
</dbReference>
<dbReference type="Pfam" id="PF14543">
    <property type="entry name" value="TAXi_N"/>
    <property type="match status" value="1"/>
</dbReference>
<protein>
    <recommendedName>
        <fullName evidence="6">Peptidase A1 domain-containing protein</fullName>
    </recommendedName>
</protein>
<feature type="domain" description="Peptidase A1" evidence="6">
    <location>
        <begin position="92"/>
        <end position="456"/>
    </location>
</feature>
<dbReference type="PANTHER" id="PTHR47967">
    <property type="entry name" value="OS07G0603500 PROTEIN-RELATED"/>
    <property type="match status" value="1"/>
</dbReference>
<dbReference type="EMBL" id="JBDFQZ010000004">
    <property type="protein sequence ID" value="KAK9735201.1"/>
    <property type="molecule type" value="Genomic_DNA"/>
</dbReference>
<evidence type="ECO:0000256" key="1">
    <source>
        <dbReference type="ARBA" id="ARBA00007447"/>
    </source>
</evidence>
<dbReference type="InterPro" id="IPR033121">
    <property type="entry name" value="PEPTIDASE_A1"/>
</dbReference>
<reference evidence="7" key="1">
    <citation type="submission" date="2024-03" db="EMBL/GenBank/DDBJ databases">
        <title>WGS assembly of Saponaria officinalis var. Norfolk2.</title>
        <authorList>
            <person name="Jenkins J."/>
            <person name="Shu S."/>
            <person name="Grimwood J."/>
            <person name="Barry K."/>
            <person name="Goodstein D."/>
            <person name="Schmutz J."/>
            <person name="Leebens-Mack J."/>
            <person name="Osbourn A."/>
        </authorList>
    </citation>
    <scope>NUCLEOTIDE SEQUENCE [LARGE SCALE GENOMIC DNA]</scope>
    <source>
        <strain evidence="7">JIC</strain>
    </source>
</reference>
<keyword evidence="8" id="KW-1185">Reference proteome</keyword>
<dbReference type="Pfam" id="PF14541">
    <property type="entry name" value="TAXi_C"/>
    <property type="match status" value="1"/>
</dbReference>
<dbReference type="InterPro" id="IPR021109">
    <property type="entry name" value="Peptidase_aspartic_dom_sf"/>
</dbReference>
<name>A0AAW1LQS0_SAPOF</name>
<dbReference type="SUPFAM" id="SSF50630">
    <property type="entry name" value="Acid proteases"/>
    <property type="match status" value="1"/>
</dbReference>
<keyword evidence="5" id="KW-0325">Glycoprotein</keyword>
<keyword evidence="3" id="KW-0064">Aspartyl protease</keyword>
<dbReference type="InterPro" id="IPR032861">
    <property type="entry name" value="TAXi_N"/>
</dbReference>
<sequence>MRSKMSYLHILLLTHLTIIFVISLFFSSNGLTLRMIPITSPHLQIIPETYNNVERFQFLANISMSRIYNRRNFSAPDGIKSPIIKGVHFFFTQLAMSKGNTAYKPYLILDTGSSITWIQCDGCNPCFDVEGGNFAYAESTSFMRVSLQDDLCPSDHVNIDGSCGISISYGNPPHATVTGLLGREDFSFKNSRTNNVEVYQGLAFLCATSNQGFEFGHENQIAGIFGVSLSSLSFLFQLKAQTNLRFSYCLPPLIQLISTECNMYFGDDAVISGDATRQVQSISMLATNSHYYLSVSGISVNGIRLPIDPAIFQYDEHDNRKGFIIDIGAPNSVLARSAYDHLKAAIVKYLRDAYGWLPRPPGQFMDLCYSIYPGYEQLSYPVVVLHFVSPDQSGEVDMVLTKDQLFVDVSLVSGVDHGLCLMVAPTDDPGPTLLGAFQQSNIAFLHDLPSDRLYFVPQQCAS</sequence>
<dbReference type="GO" id="GO:0005576">
    <property type="term" value="C:extracellular region"/>
    <property type="evidence" value="ECO:0007669"/>
    <property type="project" value="TreeGrafter"/>
</dbReference>
<dbReference type="InterPro" id="IPR051708">
    <property type="entry name" value="Plant_Aspart_Prot_A1"/>
</dbReference>
<evidence type="ECO:0000259" key="6">
    <source>
        <dbReference type="PROSITE" id="PS51767"/>
    </source>
</evidence>
<dbReference type="InterPro" id="IPR032799">
    <property type="entry name" value="TAXi_C"/>
</dbReference>
<evidence type="ECO:0000256" key="5">
    <source>
        <dbReference type="ARBA" id="ARBA00023180"/>
    </source>
</evidence>
<dbReference type="CDD" id="cd05476">
    <property type="entry name" value="pepsin_A_like_plant"/>
    <property type="match status" value="1"/>
</dbReference>
<dbReference type="InterPro" id="IPR034161">
    <property type="entry name" value="Pepsin-like_plant"/>
</dbReference>
<dbReference type="GO" id="GO:0004190">
    <property type="term" value="F:aspartic-type endopeptidase activity"/>
    <property type="evidence" value="ECO:0007669"/>
    <property type="project" value="UniProtKB-KW"/>
</dbReference>